<keyword evidence="7" id="KW-1185">Reference proteome</keyword>
<dbReference type="Proteomes" id="UP001499987">
    <property type="component" value="Unassembled WGS sequence"/>
</dbReference>
<evidence type="ECO:0000256" key="2">
    <source>
        <dbReference type="ARBA" id="ARBA00022801"/>
    </source>
</evidence>
<evidence type="ECO:0000256" key="3">
    <source>
        <dbReference type="ARBA" id="ARBA00023295"/>
    </source>
</evidence>
<dbReference type="PANTHER" id="PTHR40079">
    <property type="entry name" value="MANNAN ENDO-1,4-BETA-MANNOSIDASE E-RELATED"/>
    <property type="match status" value="1"/>
</dbReference>
<evidence type="ECO:0000259" key="5">
    <source>
        <dbReference type="PROSITE" id="PS51764"/>
    </source>
</evidence>
<dbReference type="InterPro" id="IPR000805">
    <property type="entry name" value="Glyco_hydro_26"/>
</dbReference>
<evidence type="ECO:0000313" key="7">
    <source>
        <dbReference type="Proteomes" id="UP001499987"/>
    </source>
</evidence>
<reference evidence="7" key="1">
    <citation type="journal article" date="2019" name="Int. J. Syst. Evol. Microbiol.">
        <title>The Global Catalogue of Microorganisms (GCM) 10K type strain sequencing project: providing services to taxonomists for standard genome sequencing and annotation.</title>
        <authorList>
            <consortium name="The Broad Institute Genomics Platform"/>
            <consortium name="The Broad Institute Genome Sequencing Center for Infectious Disease"/>
            <person name="Wu L."/>
            <person name="Ma J."/>
        </authorList>
    </citation>
    <scope>NUCLEOTIDE SEQUENCE [LARGE SCALE GENOMIC DNA]</scope>
    <source>
        <strain evidence="7">JCM 13002</strain>
    </source>
</reference>
<keyword evidence="3 4" id="KW-0326">Glycosidase</keyword>
<dbReference type="PROSITE" id="PS51764">
    <property type="entry name" value="GH26"/>
    <property type="match status" value="1"/>
</dbReference>
<dbReference type="InterPro" id="IPR022790">
    <property type="entry name" value="GH26_dom"/>
</dbReference>
<dbReference type="Gene3D" id="3.20.20.80">
    <property type="entry name" value="Glycosidases"/>
    <property type="match status" value="1"/>
</dbReference>
<keyword evidence="2 4" id="KW-0378">Hydrolase</keyword>
<comment type="caution">
    <text evidence="6">The sequence shown here is derived from an EMBL/GenBank/DDBJ whole genome shotgun (WGS) entry which is preliminary data.</text>
</comment>
<dbReference type="InterPro" id="IPR017853">
    <property type="entry name" value="GH"/>
</dbReference>
<dbReference type="Pfam" id="PF02156">
    <property type="entry name" value="Glyco_hydro_26"/>
    <property type="match status" value="1"/>
</dbReference>
<comment type="similarity">
    <text evidence="1 4">Belongs to the glycosyl hydrolase 26 family.</text>
</comment>
<feature type="active site" description="Proton donor" evidence="4">
    <location>
        <position position="201"/>
    </location>
</feature>
<organism evidence="6 7">
    <name type="scientific">Kitasatospora arboriphila</name>
    <dbReference type="NCBI Taxonomy" id="258052"/>
    <lineage>
        <taxon>Bacteria</taxon>
        <taxon>Bacillati</taxon>
        <taxon>Actinomycetota</taxon>
        <taxon>Actinomycetes</taxon>
        <taxon>Kitasatosporales</taxon>
        <taxon>Streptomycetaceae</taxon>
        <taxon>Kitasatospora</taxon>
    </lineage>
</organism>
<evidence type="ECO:0000256" key="1">
    <source>
        <dbReference type="ARBA" id="ARBA00007754"/>
    </source>
</evidence>
<dbReference type="RefSeq" id="WP_344621489.1">
    <property type="nucleotide sequence ID" value="NZ_BAAALD010000001.1"/>
</dbReference>
<sequence>MSKRAATRRRKPRWWQRGSGIRLRVWMAGNLALLCVLTYGVMSALAAQAGGPRYAGLGQSAGVPALEELLRPEKKAHPMPDRAVFAKPNGKYFGVSTVESPWSGAELQRIKQSSGAWPTMSEYFVRWNADFDPAAVKAAYDHGTLPVLAWEPWAGEEAGGDDQPEYRLSTIIDGTHDAYIHAFARGVAQQRWPLAIRFAHEMNGTWYPWSEQKNGNRRGQYVQAWRHVHDIFAQEGATNVIWVWSPNILRPVPDVDLAALYPGDDYVDWAGMVGYGTNSERTADETFGPTLDALRGVTKKPVLITETGRETSSAYKPAWTSDFFAWLAKQPDVIGFIWFQRNADQGAKANWRFDETTAALRAFSNGIRQIKLADGLD</sequence>
<dbReference type="EMBL" id="BAAALD010000001">
    <property type="protein sequence ID" value="GAA1069460.1"/>
    <property type="molecule type" value="Genomic_DNA"/>
</dbReference>
<feature type="active site" description="Nucleophile" evidence="4">
    <location>
        <position position="306"/>
    </location>
</feature>
<accession>A0ABP4DSD0</accession>
<evidence type="ECO:0000313" key="6">
    <source>
        <dbReference type="EMBL" id="GAA1069460.1"/>
    </source>
</evidence>
<evidence type="ECO:0000256" key="4">
    <source>
        <dbReference type="PROSITE-ProRule" id="PRU01100"/>
    </source>
</evidence>
<gene>
    <name evidence="6" type="ORF">GCM10009663_02000</name>
</gene>
<dbReference type="PANTHER" id="PTHR40079:SF4">
    <property type="entry name" value="GH26 DOMAIN-CONTAINING PROTEIN-RELATED"/>
    <property type="match status" value="1"/>
</dbReference>
<feature type="domain" description="GH26" evidence="5">
    <location>
        <begin position="74"/>
        <end position="363"/>
    </location>
</feature>
<protein>
    <recommendedName>
        <fullName evidence="5">GH26 domain-containing protein</fullName>
    </recommendedName>
</protein>
<name>A0ABP4DSD0_9ACTN</name>
<proteinExistence type="inferred from homology"/>
<dbReference type="SUPFAM" id="SSF51445">
    <property type="entry name" value="(Trans)glycosidases"/>
    <property type="match status" value="1"/>
</dbReference>